<dbReference type="AlphaFoldDB" id="A0AAD2HDS2"/>
<proteinExistence type="predicted"/>
<dbReference type="Pfam" id="PF11093">
    <property type="entry name" value="Mitochondr_Som1"/>
    <property type="match status" value="1"/>
</dbReference>
<sequence length="97" mass="10677">MSHGSTHDLPKECRISEIMQYICTPQRGAFGPSVHCTPVPRLFRICPNIPAVEVTRVLNIDLATGDVAVPKDLSSQLPTGKAWCDVVKHDKIQEPKS</sequence>
<keyword evidence="2" id="KW-1185">Reference proteome</keyword>
<name>A0AAD2HDS2_9AGAR</name>
<organism evidence="1 2">
    <name type="scientific">Mycena citricolor</name>
    <dbReference type="NCBI Taxonomy" id="2018698"/>
    <lineage>
        <taxon>Eukaryota</taxon>
        <taxon>Fungi</taxon>
        <taxon>Dikarya</taxon>
        <taxon>Basidiomycota</taxon>
        <taxon>Agaricomycotina</taxon>
        <taxon>Agaricomycetes</taxon>
        <taxon>Agaricomycetidae</taxon>
        <taxon>Agaricales</taxon>
        <taxon>Marasmiineae</taxon>
        <taxon>Mycenaceae</taxon>
        <taxon>Mycena</taxon>
    </lineage>
</organism>
<dbReference type="EMBL" id="CAVNYO010000181">
    <property type="protein sequence ID" value="CAK5272222.1"/>
    <property type="molecule type" value="Genomic_DNA"/>
</dbReference>
<dbReference type="GO" id="GO:0042720">
    <property type="term" value="C:mitochondrial inner membrane peptidase complex"/>
    <property type="evidence" value="ECO:0007669"/>
    <property type="project" value="InterPro"/>
</dbReference>
<protein>
    <submittedName>
        <fullName evidence="1">Uncharacterized protein</fullName>
    </submittedName>
</protein>
<dbReference type="InterPro" id="IPR024645">
    <property type="entry name" value="Mitochondr_Som1"/>
</dbReference>
<evidence type="ECO:0000313" key="1">
    <source>
        <dbReference type="EMBL" id="CAK5272222.1"/>
    </source>
</evidence>
<accession>A0AAD2HDS2</accession>
<dbReference type="Proteomes" id="UP001295794">
    <property type="component" value="Unassembled WGS sequence"/>
</dbReference>
<gene>
    <name evidence="1" type="ORF">MYCIT1_LOCUS17809</name>
</gene>
<evidence type="ECO:0000313" key="2">
    <source>
        <dbReference type="Proteomes" id="UP001295794"/>
    </source>
</evidence>
<reference evidence="1" key="1">
    <citation type="submission" date="2023-11" db="EMBL/GenBank/DDBJ databases">
        <authorList>
            <person name="De Vega J J."/>
            <person name="De Vega J J."/>
        </authorList>
    </citation>
    <scope>NUCLEOTIDE SEQUENCE</scope>
</reference>
<comment type="caution">
    <text evidence="1">The sequence shown here is derived from an EMBL/GenBank/DDBJ whole genome shotgun (WGS) entry which is preliminary data.</text>
</comment>